<feature type="domain" description="BD-FAE-like" evidence="3">
    <location>
        <begin position="112"/>
        <end position="295"/>
    </location>
</feature>
<keyword evidence="4" id="KW-0119">Carbohydrate metabolism</keyword>
<name>A0A2S7DB10_9XANT</name>
<keyword evidence="2" id="KW-0732">Signal</keyword>
<feature type="chain" id="PRO_5015633419" evidence="2">
    <location>
        <begin position="38"/>
        <end position="352"/>
    </location>
</feature>
<evidence type="ECO:0000313" key="5">
    <source>
        <dbReference type="Proteomes" id="UP000239865"/>
    </source>
</evidence>
<evidence type="ECO:0000313" key="4">
    <source>
        <dbReference type="EMBL" id="PPU71018.1"/>
    </source>
</evidence>
<feature type="signal peptide" evidence="2">
    <location>
        <begin position="1"/>
        <end position="37"/>
    </location>
</feature>
<dbReference type="PANTHER" id="PTHR48081:SF6">
    <property type="entry name" value="PEPTIDASE S9 PROLYL OLIGOPEPTIDASE CATALYTIC DOMAIN-CONTAINING PROTEIN"/>
    <property type="match status" value="1"/>
</dbReference>
<keyword evidence="4" id="KW-0326">Glycosidase</keyword>
<dbReference type="SUPFAM" id="SSF53474">
    <property type="entry name" value="alpha/beta-Hydrolases"/>
    <property type="match status" value="1"/>
</dbReference>
<protein>
    <submittedName>
        <fullName evidence="4">Xylanase</fullName>
    </submittedName>
</protein>
<dbReference type="Gene3D" id="3.40.50.1820">
    <property type="entry name" value="alpha/beta hydrolase"/>
    <property type="match status" value="1"/>
</dbReference>
<dbReference type="InterPro" id="IPR029058">
    <property type="entry name" value="AB_hydrolase_fold"/>
</dbReference>
<dbReference type="InterPro" id="IPR050300">
    <property type="entry name" value="GDXG_lipolytic_enzyme"/>
</dbReference>
<organism evidence="4 5">
    <name type="scientific">Xanthomonas melonis</name>
    <dbReference type="NCBI Taxonomy" id="56456"/>
    <lineage>
        <taxon>Bacteria</taxon>
        <taxon>Pseudomonadati</taxon>
        <taxon>Pseudomonadota</taxon>
        <taxon>Gammaproteobacteria</taxon>
        <taxon>Lysobacterales</taxon>
        <taxon>Lysobacteraceae</taxon>
        <taxon>Xanthomonas</taxon>
    </lineage>
</organism>
<dbReference type="EMBL" id="MDEH01000013">
    <property type="protein sequence ID" value="PPU71018.1"/>
    <property type="molecule type" value="Genomic_DNA"/>
</dbReference>
<comment type="caution">
    <text evidence="4">The sequence shown here is derived from an EMBL/GenBank/DDBJ whole genome shotgun (WGS) entry which is preliminary data.</text>
</comment>
<dbReference type="GO" id="GO:0016798">
    <property type="term" value="F:hydrolase activity, acting on glycosyl bonds"/>
    <property type="evidence" value="ECO:0007669"/>
    <property type="project" value="UniProtKB-KW"/>
</dbReference>
<keyword evidence="4" id="KW-0858">Xylan degradation</keyword>
<evidence type="ECO:0000259" key="3">
    <source>
        <dbReference type="Pfam" id="PF20434"/>
    </source>
</evidence>
<gene>
    <name evidence="4" type="ORF">XmelCFBP4644_17430</name>
</gene>
<proteinExistence type="predicted"/>
<dbReference type="Pfam" id="PF20434">
    <property type="entry name" value="BD-FAE"/>
    <property type="match status" value="1"/>
</dbReference>
<accession>A0A2S7DB10</accession>
<sequence length="352" mass="37458">MRQTSSNPHGCGQRRRMCRVPALILGTLMLLGTPAWAAETASADTAAEQASRIALWPAGVAPGDTALTQPQRIVERSSDAAHPDRYIQAISQPYLVVYRPKRPNGTALLVTPGGGYQRIVLDNEGSMLAPSFVDTAGITLFVLRYRLPGEGHPDAADVPLADAQRALRLIRANAARYGIDAQRVGVMGFSAGGHVAASLGTRYAAQVYPAQDAADALSARPDFQLLIYPVIDMDSANAHPGSRERLLGRTPGQAQVRAYSPQLHVDARTPPAFLLHAQDDAVVPVRNSLLMYDALLHAGVASELHVFPQGGHGFGTGRIAGLTLAAWPQLAQAWIARVTQPPVATASREAGR</sequence>
<dbReference type="InterPro" id="IPR049492">
    <property type="entry name" value="BD-FAE-like_dom"/>
</dbReference>
<evidence type="ECO:0000256" key="2">
    <source>
        <dbReference type="SAM" id="SignalP"/>
    </source>
</evidence>
<dbReference type="AlphaFoldDB" id="A0A2S7DB10"/>
<dbReference type="Proteomes" id="UP000239865">
    <property type="component" value="Unassembled WGS sequence"/>
</dbReference>
<dbReference type="PANTHER" id="PTHR48081">
    <property type="entry name" value="AB HYDROLASE SUPERFAMILY PROTEIN C4A8.06C"/>
    <property type="match status" value="1"/>
</dbReference>
<reference evidence="4 5" key="1">
    <citation type="submission" date="2016-08" db="EMBL/GenBank/DDBJ databases">
        <authorList>
            <person name="Seilhamer J.J."/>
        </authorList>
    </citation>
    <scope>NUCLEOTIDE SEQUENCE [LARGE SCALE GENOMIC DNA]</scope>
    <source>
        <strain evidence="4 5">CFBP4644</strain>
    </source>
</reference>
<dbReference type="GO" id="GO:0045493">
    <property type="term" value="P:xylan catabolic process"/>
    <property type="evidence" value="ECO:0007669"/>
    <property type="project" value="UniProtKB-KW"/>
</dbReference>
<keyword evidence="1 4" id="KW-0378">Hydrolase</keyword>
<evidence type="ECO:0000256" key="1">
    <source>
        <dbReference type="ARBA" id="ARBA00022801"/>
    </source>
</evidence>
<dbReference type="OrthoDB" id="9771666at2"/>
<keyword evidence="4" id="KW-0624">Polysaccharide degradation</keyword>